<accession>A0ABY5ZNZ7</accession>
<keyword evidence="3" id="KW-1185">Reference proteome</keyword>
<dbReference type="InterPro" id="IPR019106">
    <property type="entry name" value="T4SS_TrbC"/>
</dbReference>
<dbReference type="RefSeq" id="WP_260747766.1">
    <property type="nucleotide sequence ID" value="NZ_CP092109.1"/>
</dbReference>
<evidence type="ECO:0000313" key="2">
    <source>
        <dbReference type="EMBL" id="UWZ79414.1"/>
    </source>
</evidence>
<feature type="signal peptide" evidence="1">
    <location>
        <begin position="1"/>
        <end position="22"/>
    </location>
</feature>
<name>A0ABY5ZNZ7_9BACT</name>
<feature type="chain" id="PRO_5047233772" evidence="1">
    <location>
        <begin position="23"/>
        <end position="257"/>
    </location>
</feature>
<sequence length="257" mass="28508">MLRRRHLLIALLAALSAHGALAQAPDEALVEGLLERSRAYRQFCPEAGPEAIDPAAAAAVWSLLESPEYRATLERERRRVEEELFTGQPDPPEGAAEKGFLRPDERLYLFVSSSMPMETLRTYAADLERLGEPRAVLVLRGLVGGAQRIGPTLAWAHQVLKVDPHCRPENPACAVRSIQLLIDPLLFRRYGVAQVPALVVARGVRVYDPSLSEGLEQAADLEDYFMLIGDARLDYMLEKIERERGEKFAPSGLLGTE</sequence>
<evidence type="ECO:0000313" key="3">
    <source>
        <dbReference type="Proteomes" id="UP001060414"/>
    </source>
</evidence>
<organism evidence="2 3">
    <name type="scientific">Geoalkalibacter halelectricus</name>
    <dbReference type="NCBI Taxonomy" id="2847045"/>
    <lineage>
        <taxon>Bacteria</taxon>
        <taxon>Pseudomonadati</taxon>
        <taxon>Thermodesulfobacteriota</taxon>
        <taxon>Desulfuromonadia</taxon>
        <taxon>Desulfuromonadales</taxon>
        <taxon>Geoalkalibacteraceae</taxon>
        <taxon>Geoalkalibacter</taxon>
    </lineage>
</organism>
<gene>
    <name evidence="2" type="ORF">L9S41_17285</name>
</gene>
<dbReference type="Proteomes" id="UP001060414">
    <property type="component" value="Chromosome"/>
</dbReference>
<evidence type="ECO:0000256" key="1">
    <source>
        <dbReference type="SAM" id="SignalP"/>
    </source>
</evidence>
<dbReference type="Pfam" id="PF09673">
    <property type="entry name" value="TrbC_Ftype"/>
    <property type="match status" value="1"/>
</dbReference>
<reference evidence="2" key="1">
    <citation type="journal article" date="2022" name="Environ. Microbiol.">
        <title>Geoalkalibacter halelectricus SAP #1 sp. nov. possessing extracellular electron transfer and mineral#reducing capabilities from a haloalkaline environment.</title>
        <authorList>
            <person name="Yadav S."/>
            <person name="Singh R."/>
            <person name="Sundharam S.S."/>
            <person name="Chaudhary S."/>
            <person name="Krishnamurthi S."/>
            <person name="Patil S.A."/>
        </authorList>
    </citation>
    <scope>NUCLEOTIDE SEQUENCE</scope>
    <source>
        <strain evidence="2">SAP-1</strain>
    </source>
</reference>
<dbReference type="EMBL" id="CP092109">
    <property type="protein sequence ID" value="UWZ79414.1"/>
    <property type="molecule type" value="Genomic_DNA"/>
</dbReference>
<protein>
    <submittedName>
        <fullName evidence="2">Type-F conjugative transfer system pilin assembly protein TrbC</fullName>
    </submittedName>
</protein>
<proteinExistence type="predicted"/>
<keyword evidence="1" id="KW-0732">Signal</keyword>